<dbReference type="EMBL" id="JANIGO010000003">
    <property type="protein sequence ID" value="MCQ8896892.1"/>
    <property type="molecule type" value="Genomic_DNA"/>
</dbReference>
<keyword evidence="6" id="KW-1185">Reference proteome</keyword>
<evidence type="ECO:0000256" key="2">
    <source>
        <dbReference type="ARBA" id="ARBA00006472"/>
    </source>
</evidence>
<dbReference type="InterPro" id="IPR001533">
    <property type="entry name" value="Pterin_deHydtase"/>
</dbReference>
<dbReference type="PANTHER" id="PTHR12599">
    <property type="entry name" value="PTERIN-4-ALPHA-CARBINOLAMINE DEHYDRATASE"/>
    <property type="match status" value="1"/>
</dbReference>
<evidence type="ECO:0000313" key="6">
    <source>
        <dbReference type="Proteomes" id="UP001204142"/>
    </source>
</evidence>
<sequence>MPCRHLDTAWSGEQVASQLKEFPHWAVEFSAHSAQPICLWRTYAFANFEGVKMAVHALMHLADDEDHHPDVHFGYNRLTVKWSTHSAGGVSDNDWACAAKLDDALRHVG</sequence>
<name>A0ABT1WH94_9BURK</name>
<gene>
    <name evidence="5" type="ORF">NQT62_10665</name>
</gene>
<comment type="caution">
    <text evidence="5">The sequence shown here is derived from an EMBL/GenBank/DDBJ whole genome shotgun (WGS) entry which is preliminary data.</text>
</comment>
<dbReference type="SUPFAM" id="SSF55248">
    <property type="entry name" value="PCD-like"/>
    <property type="match status" value="1"/>
</dbReference>
<dbReference type="PANTHER" id="PTHR12599:SF0">
    <property type="entry name" value="PTERIN-4-ALPHA-CARBINOLAMINE DEHYDRATASE"/>
    <property type="match status" value="1"/>
</dbReference>
<evidence type="ECO:0000256" key="1">
    <source>
        <dbReference type="ARBA" id="ARBA00001554"/>
    </source>
</evidence>
<dbReference type="Pfam" id="PF01329">
    <property type="entry name" value="Pterin_4a"/>
    <property type="match status" value="1"/>
</dbReference>
<comment type="catalytic activity">
    <reaction evidence="1">
        <text>(4aS,6R)-4a-hydroxy-L-erythro-5,6,7,8-tetrahydrobiopterin = (6R)-L-erythro-6,7-dihydrobiopterin + H2O</text>
        <dbReference type="Rhea" id="RHEA:11920"/>
        <dbReference type="ChEBI" id="CHEBI:15377"/>
        <dbReference type="ChEBI" id="CHEBI:15642"/>
        <dbReference type="ChEBI" id="CHEBI:43120"/>
        <dbReference type="EC" id="4.2.1.96"/>
    </reaction>
</comment>
<dbReference type="Proteomes" id="UP001204142">
    <property type="component" value="Unassembled WGS sequence"/>
</dbReference>
<dbReference type="RefSeq" id="WP_256764682.1">
    <property type="nucleotide sequence ID" value="NZ_JANIGO010000003.1"/>
</dbReference>
<proteinExistence type="inferred from homology"/>
<reference evidence="5 6" key="1">
    <citation type="submission" date="2022-07" db="EMBL/GenBank/DDBJ databases">
        <authorList>
            <person name="Xamxidin M."/>
            <person name="Wu M."/>
        </authorList>
    </citation>
    <scope>NUCLEOTIDE SEQUENCE [LARGE SCALE GENOMIC DNA]</scope>
    <source>
        <strain evidence="5 6">NBRC 111650</strain>
    </source>
</reference>
<evidence type="ECO:0000256" key="4">
    <source>
        <dbReference type="ARBA" id="ARBA00023239"/>
    </source>
</evidence>
<comment type="similarity">
    <text evidence="2">Belongs to the pterin-4-alpha-carbinolamine dehydratase family.</text>
</comment>
<evidence type="ECO:0000256" key="3">
    <source>
        <dbReference type="ARBA" id="ARBA00013252"/>
    </source>
</evidence>
<organism evidence="5 6">
    <name type="scientific">Limnobacter humi</name>
    <dbReference type="NCBI Taxonomy" id="1778671"/>
    <lineage>
        <taxon>Bacteria</taxon>
        <taxon>Pseudomonadati</taxon>
        <taxon>Pseudomonadota</taxon>
        <taxon>Betaproteobacteria</taxon>
        <taxon>Burkholderiales</taxon>
        <taxon>Burkholderiaceae</taxon>
        <taxon>Limnobacter</taxon>
    </lineage>
</organism>
<dbReference type="CDD" id="cd00488">
    <property type="entry name" value="PCD_DCoH"/>
    <property type="match status" value="1"/>
</dbReference>
<protein>
    <recommendedName>
        <fullName evidence="3">4a-hydroxytetrahydrobiopterin dehydratase</fullName>
        <ecNumber evidence="3">4.2.1.96</ecNumber>
    </recommendedName>
</protein>
<dbReference type="InterPro" id="IPR036428">
    <property type="entry name" value="PCD_sf"/>
</dbReference>
<evidence type="ECO:0000313" key="5">
    <source>
        <dbReference type="EMBL" id="MCQ8896892.1"/>
    </source>
</evidence>
<accession>A0ABT1WH94</accession>
<keyword evidence="4" id="KW-0456">Lyase</keyword>
<dbReference type="Gene3D" id="3.30.1360.20">
    <property type="entry name" value="Transcriptional coactivator/pterin dehydratase"/>
    <property type="match status" value="1"/>
</dbReference>
<dbReference type="EC" id="4.2.1.96" evidence="3"/>